<dbReference type="EMBL" id="JAUKUD010000007">
    <property type="protein sequence ID" value="KAK0738672.1"/>
    <property type="molecule type" value="Genomic_DNA"/>
</dbReference>
<evidence type="ECO:0000313" key="2">
    <source>
        <dbReference type="EMBL" id="KAK0738672.1"/>
    </source>
</evidence>
<dbReference type="SUPFAM" id="SSF53474">
    <property type="entry name" value="alpha/beta-Hydrolases"/>
    <property type="match status" value="1"/>
</dbReference>
<evidence type="ECO:0000313" key="3">
    <source>
        <dbReference type="Proteomes" id="UP001172155"/>
    </source>
</evidence>
<dbReference type="Pfam" id="PF00561">
    <property type="entry name" value="Abhydrolase_1"/>
    <property type="match status" value="1"/>
</dbReference>
<dbReference type="InterPro" id="IPR000073">
    <property type="entry name" value="AB_hydrolase_1"/>
</dbReference>
<dbReference type="AlphaFoldDB" id="A0AA40BQQ4"/>
<protein>
    <recommendedName>
        <fullName evidence="1">AB hydrolase-1 domain-containing protein</fullName>
    </recommendedName>
</protein>
<gene>
    <name evidence="2" type="ORF">B0T18DRAFT_433440</name>
</gene>
<organism evidence="2 3">
    <name type="scientific">Schizothecium vesticola</name>
    <dbReference type="NCBI Taxonomy" id="314040"/>
    <lineage>
        <taxon>Eukaryota</taxon>
        <taxon>Fungi</taxon>
        <taxon>Dikarya</taxon>
        <taxon>Ascomycota</taxon>
        <taxon>Pezizomycotina</taxon>
        <taxon>Sordariomycetes</taxon>
        <taxon>Sordariomycetidae</taxon>
        <taxon>Sordariales</taxon>
        <taxon>Schizotheciaceae</taxon>
        <taxon>Schizothecium</taxon>
    </lineage>
</organism>
<keyword evidence="3" id="KW-1185">Reference proteome</keyword>
<evidence type="ECO:0000259" key="1">
    <source>
        <dbReference type="Pfam" id="PF00561"/>
    </source>
</evidence>
<dbReference type="Proteomes" id="UP001172155">
    <property type="component" value="Unassembled WGS sequence"/>
</dbReference>
<accession>A0AA40BQQ4</accession>
<dbReference type="InterPro" id="IPR029058">
    <property type="entry name" value="AB_hydrolase_fold"/>
</dbReference>
<reference evidence="2" key="1">
    <citation type="submission" date="2023-06" db="EMBL/GenBank/DDBJ databases">
        <title>Genome-scale phylogeny and comparative genomics of the fungal order Sordariales.</title>
        <authorList>
            <consortium name="Lawrence Berkeley National Laboratory"/>
            <person name="Hensen N."/>
            <person name="Bonometti L."/>
            <person name="Westerberg I."/>
            <person name="Brannstrom I.O."/>
            <person name="Guillou S."/>
            <person name="Cros-Aarteil S."/>
            <person name="Calhoun S."/>
            <person name="Haridas S."/>
            <person name="Kuo A."/>
            <person name="Mondo S."/>
            <person name="Pangilinan J."/>
            <person name="Riley R."/>
            <person name="LaButti K."/>
            <person name="Andreopoulos B."/>
            <person name="Lipzen A."/>
            <person name="Chen C."/>
            <person name="Yanf M."/>
            <person name="Daum C."/>
            <person name="Ng V."/>
            <person name="Clum A."/>
            <person name="Steindorff A."/>
            <person name="Ohm R."/>
            <person name="Martin F."/>
            <person name="Silar P."/>
            <person name="Natvig D."/>
            <person name="Lalanne C."/>
            <person name="Gautier V."/>
            <person name="Ament-velasquez S.L."/>
            <person name="Kruys A."/>
            <person name="Hutchinson M.I."/>
            <person name="Powell A.J."/>
            <person name="Barry K."/>
            <person name="Miller A.N."/>
            <person name="Grigoriev I.V."/>
            <person name="Debuchy R."/>
            <person name="Gladieux P."/>
            <person name="Thoren M.H."/>
            <person name="Johannesson H."/>
        </authorList>
    </citation>
    <scope>NUCLEOTIDE SEQUENCE</scope>
    <source>
        <strain evidence="2">SMH3187-1</strain>
    </source>
</reference>
<proteinExistence type="predicted"/>
<comment type="caution">
    <text evidence="2">The sequence shown here is derived from an EMBL/GenBank/DDBJ whole genome shotgun (WGS) entry which is preliminary data.</text>
</comment>
<dbReference type="Gene3D" id="3.40.50.1820">
    <property type="entry name" value="alpha/beta hydrolase"/>
    <property type="match status" value="1"/>
</dbReference>
<name>A0AA40BQQ4_9PEZI</name>
<sequence>MAALLGPEDELEQYSLDMSTHPLNSRREVIGTEGDVVRVGNRIFGPVLRLLNINGPAVVQRSESGPLGTTPIRQTVDFTFGLGDRCLAIGEFKKPWTIDPVAWTTPRRAAPNANRSRLGKELRGYAHLYKSFTAVAFDGLHLLVLVFQAQTVEDIKDPNCGIISFLFESHCPTFRYGLFRALTYQIRRVVAPDLRGHGRSGRPPYGYHVARLALDLDNLVTHLGRTFSGATMFIAVGCSIGAAVLWTYLELFGGDPETSPFTGFVIVDQAPP</sequence>
<feature type="domain" description="AB hydrolase-1" evidence="1">
    <location>
        <begin position="176"/>
        <end position="268"/>
    </location>
</feature>